<comment type="caution">
    <text evidence="10">Lacks conserved residue(s) required for the propagation of feature annotation.</text>
</comment>
<feature type="transmembrane region" description="Helical" evidence="10">
    <location>
        <begin position="313"/>
        <end position="334"/>
    </location>
</feature>
<keyword evidence="7 10" id="KW-0406">Ion transport</keyword>
<dbReference type="InterPro" id="IPR004705">
    <property type="entry name" value="Cation/H_exchanger_CPA1_bac"/>
</dbReference>
<keyword evidence="6 10" id="KW-0915">Sodium</keyword>
<keyword evidence="3" id="KW-1003">Cell membrane</keyword>
<dbReference type="InterPro" id="IPR018422">
    <property type="entry name" value="Cation/H_exchanger_CPA1"/>
</dbReference>
<protein>
    <submittedName>
        <fullName evidence="12">Na+/H+ antiporter</fullName>
    </submittedName>
</protein>
<gene>
    <name evidence="12" type="ORF">KWG56_06185</name>
</gene>
<feature type="transmembrane region" description="Helical" evidence="10">
    <location>
        <begin position="237"/>
        <end position="253"/>
    </location>
</feature>
<sequence length="546" mass="59355">MHLIETVLLLLLAVVVSGSIAKITRIALPLVQIGLGASLVLITGSTVDLEPDVFFLLFLPPLLFLDGWRIPKEALFRDRAVILELALGLVLFTVVGLGFLIWWMIPEMPLPVAFALAAILSPTDPIAVKAIAARAPIPKRLMHILEGESLLNDASGLTCMRIAVIAATTGAFSIGHAIGTFAWLAVAGVAVGVLVTMAISWAKNWVNKRWGEDAGAQVLISLLIPFAAYLVAEELNASGILAAVAAGITMSFTERGGVGGNQSLAMTRIRRGVVWDTVQFVANGFIFVILGEQMPSIMARAAEVVAGTSRPEIWWLAVYVFAIVAALAALRFIWVWTSLKLTLFRRRHRGPQPKVGLRLTMVMSLAGVRGAITLAGILTLPFFVADGTLLPSRNLAIFLAAGVIIVSLLVATIALPRLLQNVELPPEPSHEVEEDRCRVAAASAALRAIEDASHAMAESKPDPDLYAEVASRIMEVYRRRIETHTHGAEDDAAVTRKIDRVERELWLAGLAAERSELGRLMRLRQIDEVTARRMIREVDLQEIRYL</sequence>
<evidence type="ECO:0000256" key="3">
    <source>
        <dbReference type="ARBA" id="ARBA00022475"/>
    </source>
</evidence>
<accession>A0ABX8TK06</accession>
<dbReference type="PANTHER" id="PTHR10110:SF86">
    <property type="entry name" value="SODIUM_HYDROGEN EXCHANGER 7"/>
    <property type="match status" value="1"/>
</dbReference>
<feature type="transmembrane region" description="Helical" evidence="10">
    <location>
        <begin position="82"/>
        <end position="105"/>
    </location>
</feature>
<feature type="transmembrane region" description="Helical" evidence="10">
    <location>
        <begin position="355"/>
        <end position="383"/>
    </location>
</feature>
<comment type="function">
    <text evidence="10">Na(+)/H(+) antiporter that extrudes sodium in exchange for external protons.</text>
</comment>
<evidence type="ECO:0000256" key="6">
    <source>
        <dbReference type="ARBA" id="ARBA00023053"/>
    </source>
</evidence>
<evidence type="ECO:0000313" key="13">
    <source>
        <dbReference type="Proteomes" id="UP000824334"/>
    </source>
</evidence>
<evidence type="ECO:0000256" key="8">
    <source>
        <dbReference type="ARBA" id="ARBA00023136"/>
    </source>
</evidence>
<dbReference type="RefSeq" id="WP_219354123.1">
    <property type="nucleotide sequence ID" value="NZ_CP080034.1"/>
</dbReference>
<dbReference type="NCBIfam" id="TIGR00831">
    <property type="entry name" value="a_cpa1"/>
    <property type="match status" value="1"/>
</dbReference>
<dbReference type="Pfam" id="PF00999">
    <property type="entry name" value="Na_H_Exchanger"/>
    <property type="match status" value="1"/>
</dbReference>
<organism evidence="12 13">
    <name type="scientific">Brevundimonas nasdae</name>
    <dbReference type="NCBI Taxonomy" id="172043"/>
    <lineage>
        <taxon>Bacteria</taxon>
        <taxon>Pseudomonadati</taxon>
        <taxon>Pseudomonadota</taxon>
        <taxon>Alphaproteobacteria</taxon>
        <taxon>Caulobacterales</taxon>
        <taxon>Caulobacteraceae</taxon>
        <taxon>Brevundimonas</taxon>
    </lineage>
</organism>
<evidence type="ECO:0000256" key="4">
    <source>
        <dbReference type="ARBA" id="ARBA00022692"/>
    </source>
</evidence>
<evidence type="ECO:0000313" key="12">
    <source>
        <dbReference type="EMBL" id="QYC11557.1"/>
    </source>
</evidence>
<keyword evidence="10" id="KW-0997">Cell inner membrane</keyword>
<evidence type="ECO:0000256" key="9">
    <source>
        <dbReference type="ARBA" id="ARBA00023201"/>
    </source>
</evidence>
<evidence type="ECO:0000256" key="10">
    <source>
        <dbReference type="RuleBase" id="RU366002"/>
    </source>
</evidence>
<keyword evidence="8 10" id="KW-0472">Membrane</keyword>
<feature type="transmembrane region" description="Helical" evidence="10">
    <location>
        <begin position="214"/>
        <end position="231"/>
    </location>
</feature>
<evidence type="ECO:0000256" key="1">
    <source>
        <dbReference type="ARBA" id="ARBA00004651"/>
    </source>
</evidence>
<feature type="domain" description="Cation/H+ exchanger transmembrane" evidence="11">
    <location>
        <begin position="13"/>
        <end position="420"/>
    </location>
</feature>
<dbReference type="Proteomes" id="UP000824334">
    <property type="component" value="Chromosome"/>
</dbReference>
<evidence type="ECO:0000256" key="7">
    <source>
        <dbReference type="ARBA" id="ARBA00023065"/>
    </source>
</evidence>
<dbReference type="InterPro" id="IPR006153">
    <property type="entry name" value="Cation/H_exchanger_TM"/>
</dbReference>
<keyword evidence="9 10" id="KW-0739">Sodium transport</keyword>
<comment type="similarity">
    <text evidence="10">Belongs to the monovalent cation:proton antiporter 1 (CPA1) transporter (TC 2.A.36) family.</text>
</comment>
<reference evidence="12 13" key="1">
    <citation type="submission" date="2021-07" db="EMBL/GenBank/DDBJ databases">
        <title>Isolation and characterization of bacteria from a gold mining with a capacity of golden bioaccumulation.</title>
        <authorList>
            <person name="Yang X.J."/>
        </authorList>
    </citation>
    <scope>NUCLEOTIDE SEQUENCE [LARGE SCALE GENOMIC DNA]</scope>
    <source>
        <strain evidence="12 13">Au29</strain>
    </source>
</reference>
<keyword evidence="2 10" id="KW-0813">Transport</keyword>
<keyword evidence="4 10" id="KW-0812">Transmembrane</keyword>
<keyword evidence="5 10" id="KW-1133">Transmembrane helix</keyword>
<keyword evidence="10" id="KW-0050">Antiport</keyword>
<evidence type="ECO:0000259" key="11">
    <source>
        <dbReference type="Pfam" id="PF00999"/>
    </source>
</evidence>
<dbReference type="PANTHER" id="PTHR10110">
    <property type="entry name" value="SODIUM/HYDROGEN EXCHANGER"/>
    <property type="match status" value="1"/>
</dbReference>
<feature type="transmembrane region" description="Helical" evidence="10">
    <location>
        <begin position="181"/>
        <end position="202"/>
    </location>
</feature>
<feature type="transmembrane region" description="Helical" evidence="10">
    <location>
        <begin position="53"/>
        <end position="70"/>
    </location>
</feature>
<dbReference type="GeneID" id="94374843"/>
<evidence type="ECO:0000256" key="5">
    <source>
        <dbReference type="ARBA" id="ARBA00022989"/>
    </source>
</evidence>
<feature type="transmembrane region" description="Helical" evidence="10">
    <location>
        <begin position="273"/>
        <end position="293"/>
    </location>
</feature>
<keyword evidence="13" id="KW-1185">Reference proteome</keyword>
<proteinExistence type="inferred from homology"/>
<name>A0ABX8TK06_9CAUL</name>
<comment type="subcellular location">
    <subcellularLocation>
        <location evidence="10">Cell inner membrane</location>
        <topology evidence="10">Multi-pass membrane protein</topology>
    </subcellularLocation>
    <subcellularLocation>
        <location evidence="1">Cell membrane</location>
        <topology evidence="1">Multi-pass membrane protein</topology>
    </subcellularLocation>
</comment>
<feature type="transmembrane region" description="Helical" evidence="10">
    <location>
        <begin position="395"/>
        <end position="415"/>
    </location>
</feature>
<evidence type="ECO:0000256" key="2">
    <source>
        <dbReference type="ARBA" id="ARBA00022448"/>
    </source>
</evidence>
<dbReference type="EMBL" id="CP080034">
    <property type="protein sequence ID" value="QYC11557.1"/>
    <property type="molecule type" value="Genomic_DNA"/>
</dbReference>